<comment type="caution">
    <text evidence="1">The sequence shown here is derived from an EMBL/GenBank/DDBJ whole genome shotgun (WGS) entry which is preliminary data.</text>
</comment>
<keyword evidence="2" id="KW-1185">Reference proteome</keyword>
<accession>A0ACC2W647</accession>
<evidence type="ECO:0000313" key="2">
    <source>
        <dbReference type="Proteomes" id="UP001241377"/>
    </source>
</evidence>
<organism evidence="1 2">
    <name type="scientific">Naganishia cerealis</name>
    <dbReference type="NCBI Taxonomy" id="610337"/>
    <lineage>
        <taxon>Eukaryota</taxon>
        <taxon>Fungi</taxon>
        <taxon>Dikarya</taxon>
        <taxon>Basidiomycota</taxon>
        <taxon>Agaricomycotina</taxon>
        <taxon>Tremellomycetes</taxon>
        <taxon>Filobasidiales</taxon>
        <taxon>Filobasidiaceae</taxon>
        <taxon>Naganishia</taxon>
    </lineage>
</organism>
<reference evidence="1" key="1">
    <citation type="submission" date="2023-04" db="EMBL/GenBank/DDBJ databases">
        <title>Draft Genome sequencing of Naganishia species isolated from polar environments using Oxford Nanopore Technology.</title>
        <authorList>
            <person name="Leo P."/>
            <person name="Venkateswaran K."/>
        </authorList>
    </citation>
    <scope>NUCLEOTIDE SEQUENCE</scope>
    <source>
        <strain evidence="1">MNA-CCFEE 5261</strain>
    </source>
</reference>
<sequence>MNIDWRLHGIKFLFFSVAATVESYFLYSRVEDEIKCDSPSLILVHEVKKHNKADDCWISIDGNVYDVTKFLELHPGGISRILLVAGGDASKSFFQMHSQETLEKMLPYLVYLGALQGKFEEEITAEEAAILGNVANKPSLGEIFNLSDFEYVAKKVLPKSTYFYYATGSSDEFSLRENHYAYSRVYFRPKVLQETSTTIDTSSSLMGTKVDLPIYITAFAGSKFAHPLGEKVLQQAAYKSNIMQMVPMLMSYSLDEFFQSVPEDQNQWYQLHFDTYKELANLENRIKEIEKYKTVKAIFINVDLADLGNREKDSKRRAEDEASAALLATAANNGKTDYPSNLSWKHIERIRACTNIPIALKGIQRGEDVVLAAEKGISGVVLSNHGGRQLDFSRPPLEVLSEAKQMLKERGLDNKIEIYIDGGIRRGSDIVKALCLGATGVGLGRPFLYAMAGYGEEGVLKLVLLLEGEVKNNMKLLGVDNIKDLNEELIDTTTLKFRGSMVNDRLYDGVYEQLNFPSFKNEVGLIN</sequence>
<proteinExistence type="predicted"/>
<name>A0ACC2W647_9TREE</name>
<gene>
    <name evidence="1" type="ORF">QFC19_003106</name>
</gene>
<protein>
    <submittedName>
        <fullName evidence="1">Uncharacterized protein</fullName>
    </submittedName>
</protein>
<dbReference type="Proteomes" id="UP001241377">
    <property type="component" value="Unassembled WGS sequence"/>
</dbReference>
<evidence type="ECO:0000313" key="1">
    <source>
        <dbReference type="EMBL" id="KAJ9106609.1"/>
    </source>
</evidence>
<dbReference type="EMBL" id="JASBWR010000029">
    <property type="protein sequence ID" value="KAJ9106609.1"/>
    <property type="molecule type" value="Genomic_DNA"/>
</dbReference>